<sequence>MDELPLAILSDILSRASGESLLQHRSVCRRWREVVDDPYFRNSLHRLKERALLYHEYKKEEIYLMKIHEEAPVAAQIELGKFPELSGYAIQGTCNGLLLFGHSTDAESNPELLINPFTREVLELSRAPDLSPGMPVYGLGFDCTTNAYKMVQIDAINFDKKTHTGTMRARIYDFNKRSWRTCEAPPLPYCTGPCHDFVFASGALNWFLKTNSLSFRRLARAMLSFDLVKEEFSFIPIPDDFSEWGDFNVGTQMQELGGSLALVHRPDNTHIDVWVLRDYMRREWTRKYRIRLPQWLPHDSGSHYLVGAYRHDKLILHCMRNVYLYDVNKGRFTSCWTEADPCYALFWYEPLSLVSLKYGDATGL</sequence>
<gene>
    <name evidence="2" type="ORF">EUGRSUZ_K01324</name>
</gene>
<evidence type="ECO:0000313" key="2">
    <source>
        <dbReference type="EMBL" id="KCW47575.1"/>
    </source>
</evidence>
<dbReference type="InterPro" id="IPR001810">
    <property type="entry name" value="F-box_dom"/>
</dbReference>
<reference evidence="2" key="1">
    <citation type="submission" date="2013-07" db="EMBL/GenBank/DDBJ databases">
        <title>The genome of Eucalyptus grandis.</title>
        <authorList>
            <person name="Schmutz J."/>
            <person name="Hayes R."/>
            <person name="Myburg A."/>
            <person name="Tuskan G."/>
            <person name="Grattapaglia D."/>
            <person name="Rokhsar D.S."/>
        </authorList>
    </citation>
    <scope>NUCLEOTIDE SEQUENCE</scope>
    <source>
        <tissue evidence="2">Leaf extractions</tissue>
    </source>
</reference>
<dbReference type="KEGG" id="egr:104427333"/>
<feature type="domain" description="F-box" evidence="1">
    <location>
        <begin position="1"/>
        <end position="47"/>
    </location>
</feature>
<dbReference type="InterPro" id="IPR036047">
    <property type="entry name" value="F-box-like_dom_sf"/>
</dbReference>
<dbReference type="Pfam" id="PF12937">
    <property type="entry name" value="F-box-like"/>
    <property type="match status" value="1"/>
</dbReference>
<dbReference type="InterPro" id="IPR013187">
    <property type="entry name" value="F-box-assoc_dom_typ3"/>
</dbReference>
<dbReference type="EMBL" id="KK198763">
    <property type="protein sequence ID" value="KCW47575.1"/>
    <property type="molecule type" value="Genomic_DNA"/>
</dbReference>
<dbReference type="STRING" id="71139.A0A059A2K9"/>
<protein>
    <recommendedName>
        <fullName evidence="1">F-box domain-containing protein</fullName>
    </recommendedName>
</protein>
<dbReference type="OrthoDB" id="5319261at2759"/>
<dbReference type="OMA" id="SAYNEIC"/>
<dbReference type="InterPro" id="IPR017451">
    <property type="entry name" value="F-box-assoc_interact_dom"/>
</dbReference>
<dbReference type="PANTHER" id="PTHR31672:SF13">
    <property type="entry name" value="F-BOX PROTEIN CPR30-LIKE"/>
    <property type="match status" value="1"/>
</dbReference>
<dbReference type="PROSITE" id="PS50181">
    <property type="entry name" value="FBOX"/>
    <property type="match status" value="1"/>
</dbReference>
<name>A0A059A2K9_EUCGR</name>
<dbReference type="AlphaFoldDB" id="A0A059A2K9"/>
<dbReference type="Pfam" id="PF08268">
    <property type="entry name" value="FBA_3"/>
    <property type="match status" value="1"/>
</dbReference>
<dbReference type="Gramene" id="KCW47575">
    <property type="protein sequence ID" value="KCW47575"/>
    <property type="gene ID" value="EUGRSUZ_K01324"/>
</dbReference>
<accession>A0A059A2K9</accession>
<dbReference type="Gene3D" id="1.20.1280.50">
    <property type="match status" value="1"/>
</dbReference>
<dbReference type="PANTHER" id="PTHR31672">
    <property type="entry name" value="BNACNNG10540D PROTEIN"/>
    <property type="match status" value="1"/>
</dbReference>
<dbReference type="NCBIfam" id="TIGR01640">
    <property type="entry name" value="F_box_assoc_1"/>
    <property type="match status" value="1"/>
</dbReference>
<dbReference type="SMART" id="SM00256">
    <property type="entry name" value="FBOX"/>
    <property type="match status" value="1"/>
</dbReference>
<dbReference type="InParanoid" id="A0A059A2K9"/>
<dbReference type="SUPFAM" id="SSF81383">
    <property type="entry name" value="F-box domain"/>
    <property type="match status" value="1"/>
</dbReference>
<organism evidence="2">
    <name type="scientific">Eucalyptus grandis</name>
    <name type="common">Flooded gum</name>
    <dbReference type="NCBI Taxonomy" id="71139"/>
    <lineage>
        <taxon>Eukaryota</taxon>
        <taxon>Viridiplantae</taxon>
        <taxon>Streptophyta</taxon>
        <taxon>Embryophyta</taxon>
        <taxon>Tracheophyta</taxon>
        <taxon>Spermatophyta</taxon>
        <taxon>Magnoliopsida</taxon>
        <taxon>eudicotyledons</taxon>
        <taxon>Gunneridae</taxon>
        <taxon>Pentapetalae</taxon>
        <taxon>rosids</taxon>
        <taxon>malvids</taxon>
        <taxon>Myrtales</taxon>
        <taxon>Myrtaceae</taxon>
        <taxon>Myrtoideae</taxon>
        <taxon>Eucalypteae</taxon>
        <taxon>Eucalyptus</taxon>
    </lineage>
</organism>
<proteinExistence type="predicted"/>
<evidence type="ECO:0000259" key="1">
    <source>
        <dbReference type="PROSITE" id="PS50181"/>
    </source>
</evidence>
<dbReference type="InterPro" id="IPR050796">
    <property type="entry name" value="SCF_F-box_component"/>
</dbReference>